<accession>B6A9D0</accession>
<dbReference type="GO" id="GO:0006355">
    <property type="term" value="P:regulation of DNA-templated transcription"/>
    <property type="evidence" value="ECO:0007669"/>
    <property type="project" value="InterPro"/>
</dbReference>
<dbReference type="Pfam" id="PF04931">
    <property type="entry name" value="DNA_pol_phi"/>
    <property type="match status" value="1"/>
</dbReference>
<dbReference type="EMBL" id="DS989726">
    <property type="protein sequence ID" value="EEA04821.1"/>
    <property type="molecule type" value="Genomic_DNA"/>
</dbReference>
<comment type="subcellular location">
    <subcellularLocation>
        <location evidence="1">Nucleus</location>
    </subcellularLocation>
</comment>
<dbReference type="STRING" id="441375.B6A9D0"/>
<dbReference type="OMA" id="MICEILY"/>
<dbReference type="GO" id="GO:0005730">
    <property type="term" value="C:nucleolus"/>
    <property type="evidence" value="ECO:0007669"/>
    <property type="project" value="InterPro"/>
</dbReference>
<gene>
    <name evidence="3" type="ORF">CMU_038880</name>
</gene>
<keyword evidence="4" id="KW-1185">Reference proteome</keyword>
<evidence type="ECO:0000313" key="3">
    <source>
        <dbReference type="EMBL" id="EEA04821.1"/>
    </source>
</evidence>
<organism evidence="3 4">
    <name type="scientific">Cryptosporidium muris (strain RN66)</name>
    <dbReference type="NCBI Taxonomy" id="441375"/>
    <lineage>
        <taxon>Eukaryota</taxon>
        <taxon>Sar</taxon>
        <taxon>Alveolata</taxon>
        <taxon>Apicomplexa</taxon>
        <taxon>Conoidasida</taxon>
        <taxon>Coccidia</taxon>
        <taxon>Eucoccidiorida</taxon>
        <taxon>Eimeriorina</taxon>
        <taxon>Cryptosporidiidae</taxon>
        <taxon>Cryptosporidium</taxon>
    </lineage>
</organism>
<dbReference type="GO" id="GO:0003677">
    <property type="term" value="F:DNA binding"/>
    <property type="evidence" value="ECO:0007669"/>
    <property type="project" value="InterPro"/>
</dbReference>
<dbReference type="PANTHER" id="PTHR13213">
    <property type="entry name" value="MYB-BINDING PROTEIN 1A FAMILY MEMBER"/>
    <property type="match status" value="1"/>
</dbReference>
<name>B6A9D0_CRYMR</name>
<dbReference type="GeneID" id="6994473"/>
<dbReference type="Proteomes" id="UP000001460">
    <property type="component" value="Unassembled WGS sequence"/>
</dbReference>
<reference evidence="3" key="1">
    <citation type="submission" date="2008-06" db="EMBL/GenBank/DDBJ databases">
        <authorList>
            <person name="Lorenzi H."/>
            <person name="Inman J."/>
            <person name="Miller J."/>
            <person name="Schobel S."/>
            <person name="Amedeo P."/>
            <person name="Caler E.V."/>
            <person name="da Silva J."/>
        </authorList>
    </citation>
    <scope>NUCLEOTIDE SEQUENCE [LARGE SCALE GENOMIC DNA]</scope>
    <source>
        <strain evidence="3">RN66</strain>
    </source>
</reference>
<dbReference type="VEuPathDB" id="CryptoDB:CMU_038880"/>
<dbReference type="PANTHER" id="PTHR13213:SF2">
    <property type="entry name" value="MYB-BINDING PROTEIN 1A"/>
    <property type="match status" value="1"/>
</dbReference>
<dbReference type="RefSeq" id="XP_002139170.1">
    <property type="nucleotide sequence ID" value="XM_002139134.1"/>
</dbReference>
<evidence type="ECO:0000256" key="2">
    <source>
        <dbReference type="ARBA" id="ARBA00023242"/>
    </source>
</evidence>
<sequence>MDNPNFLQYFWDLGNCDEESCMSAIEGVISNINLSGNTENKDCDKIDRNRNLVILPSSIEGSRDLEYTINRLIRGLESPRECVRRGYSACLSVLLSKYTKVPTSTILSGIEKHYLESIKKELKSKGKTSSNTVGDLRDRIIGLLLGYIVIIRTGFFKTKLSQPYIESIYENLWLIYDIKIYLQDMICEILYRITVDFSEIDPILCIKFVSQKIQKLFDNINPNNEPMIYASRLSILMLYFRLRLFAEKKTDFIKITLPEYMNDLDDLAKITISTNSRWKDWKQLLFSNNPLDKLQSSIILKYLEFCTFFHPRLPLVIDYLLEYVIQSPYTPSPIAKLAIHNIIDSIEKFYFDTNSLHQKHFTGARIILHIALKCRYFFNLGNSNLNIKDIESIFSRLLSSESKCTTWFMRSCIYGNNSLLFFAIFYVDTLINIVIGKDHNTKEFVKSKNNENIGNFSFNSEYTDIFGNPNKFNDKPSLQSLDYSTISQVFWDNYNSLDDSTVKKVVESTQMIEKEIKLPEEIRSKMFWSCINAIFGRSSQNLKILLKNLIRIIPNSEPLEKTIECGFKLVKIAEKADINKYIQDNNEDDTNLINTKWRKRQWVDNVLFEIIQYRENILQIQEDISGLIHLLSDSIEIIRSIISYGDNNSDWSELYYQASFPRSEKTISRLTQQILEKLLNINDNITSDILSELSLYNQKVYELIKDFNPNNKNSDENIPFMKKYKNYQMKKIENCTQIGLTLFTNSLSILYITNGSNIIESFIMELFEISEKEFLNKTLSLLFTLEDNFKESSVLIAGIQNMVQCLIKFPIIISDNDAEQIVLISQRVSQLPDFWNVDAGTFGEYEDEEDIEMNNDNCELNSNTNYSDIEDNSYIEDNTDIEVGENLSSDIQMDQNDTILFGQESTLAYLLDDDVPLPPIHQKQLQIKDMEKQNIADINVIMQNKLRALDMIYSITNTIIICKPTSNSILAILRSLILLLEGYRVGCRHSLYYSMKNILSVFYDYTNKLKNIFTKILQLNIFKDPIYIDGIGDIAKLLMHILSKPIVESQTLNRWNKKKGDKSMKNKLDHFTKQLENISISLITILIKFDIDGIQMGHIFNNTIKSWINQKKCGIITSPYILKLIQRIPPKFLVKNTLSNFNEITQCSKTSFQLRGYLFIMNRILSLCNKELIAEDISTKEIIQTVKILILHVISDTEQDHFTNIKFNTSLQKIEFLRITILLANSLSVLPNNNMQVCELQDVLKSAYEYTTQILQSTNQSKVKKQLNKVKTLLPDQKRIKL</sequence>
<dbReference type="eggNOG" id="KOG1926">
    <property type="taxonomic scope" value="Eukaryota"/>
</dbReference>
<evidence type="ECO:0000313" key="4">
    <source>
        <dbReference type="Proteomes" id="UP000001460"/>
    </source>
</evidence>
<evidence type="ECO:0000256" key="1">
    <source>
        <dbReference type="ARBA" id="ARBA00004123"/>
    </source>
</evidence>
<dbReference type="OrthoDB" id="342531at2759"/>
<keyword evidence="2" id="KW-0539">Nucleus</keyword>
<dbReference type="InterPro" id="IPR007015">
    <property type="entry name" value="DNA_pol_V/MYBBP1A"/>
</dbReference>
<protein>
    <submittedName>
        <fullName evidence="3">Uncharacterized protein</fullName>
    </submittedName>
</protein>
<proteinExistence type="predicted"/>